<dbReference type="SUPFAM" id="SSF53720">
    <property type="entry name" value="ALDH-like"/>
    <property type="match status" value="1"/>
</dbReference>
<proteinExistence type="predicted"/>
<gene>
    <name evidence="2" type="ORF">UFOPK2824_01002</name>
</gene>
<dbReference type="Pfam" id="PF00171">
    <property type="entry name" value="Aldedh"/>
    <property type="match status" value="1"/>
</dbReference>
<dbReference type="EMBL" id="CAEZZD010000175">
    <property type="protein sequence ID" value="CAB4757061.1"/>
    <property type="molecule type" value="Genomic_DNA"/>
</dbReference>
<sequence length="141" mass="15588">MDRLPSHAEILTGGKAQRLNGGYYFEPTLIAGLKQHDEMIQTEVFASVQTVQTFKDEAQAIEMANDVDFGLAASIWSENHGRVIRTSQDLDFGQVWVNCHLVQAAEMPNGGFKHSGHGNDLSTEAIEGYTRVKHIMSLTGR</sequence>
<dbReference type="InterPro" id="IPR015590">
    <property type="entry name" value="Aldehyde_DH_dom"/>
</dbReference>
<dbReference type="InterPro" id="IPR016161">
    <property type="entry name" value="Ald_DH/histidinol_DH"/>
</dbReference>
<dbReference type="GO" id="GO:0016620">
    <property type="term" value="F:oxidoreductase activity, acting on the aldehyde or oxo group of donors, NAD or NADP as acceptor"/>
    <property type="evidence" value="ECO:0007669"/>
    <property type="project" value="InterPro"/>
</dbReference>
<name>A0A6J6UB49_9ZZZZ</name>
<reference evidence="2" key="1">
    <citation type="submission" date="2020-05" db="EMBL/GenBank/DDBJ databases">
        <authorList>
            <person name="Chiriac C."/>
            <person name="Salcher M."/>
            <person name="Ghai R."/>
            <person name="Kavagutti S V."/>
        </authorList>
    </citation>
    <scope>NUCLEOTIDE SEQUENCE</scope>
</reference>
<dbReference type="AlphaFoldDB" id="A0A6J6UB49"/>
<feature type="domain" description="Aldehyde dehydrogenase" evidence="1">
    <location>
        <begin position="6"/>
        <end position="135"/>
    </location>
</feature>
<organism evidence="2">
    <name type="scientific">freshwater metagenome</name>
    <dbReference type="NCBI Taxonomy" id="449393"/>
    <lineage>
        <taxon>unclassified sequences</taxon>
        <taxon>metagenomes</taxon>
        <taxon>ecological metagenomes</taxon>
    </lineage>
</organism>
<dbReference type="Gene3D" id="3.40.309.10">
    <property type="entry name" value="Aldehyde Dehydrogenase, Chain A, domain 2"/>
    <property type="match status" value="1"/>
</dbReference>
<evidence type="ECO:0000313" key="2">
    <source>
        <dbReference type="EMBL" id="CAB4757061.1"/>
    </source>
</evidence>
<dbReference type="InterPro" id="IPR016162">
    <property type="entry name" value="Ald_DH_N"/>
</dbReference>
<dbReference type="PANTHER" id="PTHR11699">
    <property type="entry name" value="ALDEHYDE DEHYDROGENASE-RELATED"/>
    <property type="match status" value="1"/>
</dbReference>
<evidence type="ECO:0000259" key="1">
    <source>
        <dbReference type="Pfam" id="PF00171"/>
    </source>
</evidence>
<protein>
    <submittedName>
        <fullName evidence="2">Unannotated protein</fullName>
    </submittedName>
</protein>
<accession>A0A6J6UB49</accession>
<dbReference type="InterPro" id="IPR016163">
    <property type="entry name" value="Ald_DH_C"/>
</dbReference>
<dbReference type="Gene3D" id="3.40.605.10">
    <property type="entry name" value="Aldehyde Dehydrogenase, Chain A, domain 1"/>
    <property type="match status" value="1"/>
</dbReference>